<keyword evidence="4 6" id="KW-0472">Membrane</keyword>
<feature type="transmembrane region" description="Helical" evidence="6">
    <location>
        <begin position="189"/>
        <end position="211"/>
    </location>
</feature>
<dbReference type="GO" id="GO:0005783">
    <property type="term" value="C:endoplasmic reticulum"/>
    <property type="evidence" value="ECO:0007669"/>
    <property type="project" value="TreeGrafter"/>
</dbReference>
<evidence type="ECO:0000313" key="7">
    <source>
        <dbReference type="Proteomes" id="UP000829999"/>
    </source>
</evidence>
<feature type="region of interest" description="Disordered" evidence="5">
    <location>
        <begin position="1"/>
        <end position="29"/>
    </location>
</feature>
<reference evidence="8" key="1">
    <citation type="submission" date="2025-08" db="UniProtKB">
        <authorList>
            <consortium name="RefSeq"/>
        </authorList>
    </citation>
    <scope>IDENTIFICATION</scope>
    <source>
        <tissue evidence="8">Whole larval tissue</tissue>
    </source>
</reference>
<evidence type="ECO:0000256" key="6">
    <source>
        <dbReference type="SAM" id="Phobius"/>
    </source>
</evidence>
<keyword evidence="3 6" id="KW-1133">Transmembrane helix</keyword>
<accession>A0A9R0ES77</accession>
<feature type="transmembrane region" description="Helical" evidence="6">
    <location>
        <begin position="253"/>
        <end position="272"/>
    </location>
</feature>
<comment type="subcellular location">
    <subcellularLocation>
        <location evidence="1">Membrane</location>
        <topology evidence="1">Multi-pass membrane protein</topology>
    </subcellularLocation>
</comment>
<evidence type="ECO:0000256" key="5">
    <source>
        <dbReference type="SAM" id="MobiDB-lite"/>
    </source>
</evidence>
<organism evidence="7 8">
    <name type="scientific">Spodoptera frugiperda</name>
    <name type="common">Fall armyworm</name>
    <dbReference type="NCBI Taxonomy" id="7108"/>
    <lineage>
        <taxon>Eukaryota</taxon>
        <taxon>Metazoa</taxon>
        <taxon>Ecdysozoa</taxon>
        <taxon>Arthropoda</taxon>
        <taxon>Hexapoda</taxon>
        <taxon>Insecta</taxon>
        <taxon>Pterygota</taxon>
        <taxon>Neoptera</taxon>
        <taxon>Endopterygota</taxon>
        <taxon>Lepidoptera</taxon>
        <taxon>Glossata</taxon>
        <taxon>Ditrysia</taxon>
        <taxon>Noctuoidea</taxon>
        <taxon>Noctuidae</taxon>
        <taxon>Amphipyrinae</taxon>
        <taxon>Spodoptera</taxon>
    </lineage>
</organism>
<feature type="transmembrane region" description="Helical" evidence="6">
    <location>
        <begin position="338"/>
        <end position="362"/>
    </location>
</feature>
<proteinExistence type="predicted"/>
<dbReference type="GO" id="GO:2001234">
    <property type="term" value="P:negative regulation of apoptotic signaling pathway"/>
    <property type="evidence" value="ECO:0007669"/>
    <property type="project" value="TreeGrafter"/>
</dbReference>
<evidence type="ECO:0000256" key="3">
    <source>
        <dbReference type="ARBA" id="ARBA00022989"/>
    </source>
</evidence>
<dbReference type="AlphaFoldDB" id="A0A9R0ES77"/>
<dbReference type="InterPro" id="IPR006214">
    <property type="entry name" value="Bax_inhibitor_1-related"/>
</dbReference>
<evidence type="ECO:0000313" key="8">
    <source>
        <dbReference type="RefSeq" id="XP_035454837.2"/>
    </source>
</evidence>
<evidence type="ECO:0000256" key="1">
    <source>
        <dbReference type="ARBA" id="ARBA00004141"/>
    </source>
</evidence>
<feature type="compositionally biased region" description="Basic and acidic residues" evidence="5">
    <location>
        <begin position="1"/>
        <end position="11"/>
    </location>
</feature>
<sequence length="401" mass="44354">MTVLHLDKSTNTEDVDASSNHDAQTDLGTTTNMDLVKQEEAVKPRPITIAESKDLVCIDIENSIEPPTEKNEDGESGKLNVVTALKLNLVSQRSWKRKYTVMGMYNYVFGARTPDQNQSRLSRQLWRQEAIPPQPQQTVWTQYGPYPPNPGQAPPYPGYGDGAYQGAYGYDGRGPLLYDPLARNSFVRLVMFIVLVMLLATSGVLIIVLTVPEVKEFFRTSGWLLMFLAGMLLITVNCAMVCTPCARRPPFNIICLMFATMAMSIIAAKITSHFKTDVILYAFIATSAVTFLCVVLAYSNFDFTSYVLYIIGLSLGFAMVVCIVSIAFVATGTLMKPVIIVLLAIGTLIQIVMLILQLQMVLGGKTLELSETDYAIAAFLIYTSILDIFLKLVQIIGFCQN</sequence>
<dbReference type="GO" id="GO:0016020">
    <property type="term" value="C:membrane"/>
    <property type="evidence" value="ECO:0007669"/>
    <property type="project" value="UniProtKB-SubCell"/>
</dbReference>
<name>A0A9R0ES77_SPOFR</name>
<evidence type="ECO:0000256" key="2">
    <source>
        <dbReference type="ARBA" id="ARBA00022692"/>
    </source>
</evidence>
<evidence type="ECO:0000256" key="4">
    <source>
        <dbReference type="ARBA" id="ARBA00023136"/>
    </source>
</evidence>
<dbReference type="GeneID" id="118279293"/>
<feature type="transmembrane region" description="Helical" evidence="6">
    <location>
        <begin position="306"/>
        <end position="332"/>
    </location>
</feature>
<dbReference type="RefSeq" id="XP_035454837.2">
    <property type="nucleotide sequence ID" value="XM_035598944.2"/>
</dbReference>
<dbReference type="PANTHER" id="PTHR23291">
    <property type="entry name" value="BAX INHIBITOR-RELATED"/>
    <property type="match status" value="1"/>
</dbReference>
<dbReference type="PANTHER" id="PTHR23291:SF127">
    <property type="entry name" value="PROTEIN LIFEGUARD 1-LIKE"/>
    <property type="match status" value="1"/>
</dbReference>
<dbReference type="GO" id="GO:0005794">
    <property type="term" value="C:Golgi apparatus"/>
    <property type="evidence" value="ECO:0007669"/>
    <property type="project" value="TreeGrafter"/>
</dbReference>
<feature type="compositionally biased region" description="Polar residues" evidence="5">
    <location>
        <begin position="17"/>
        <end position="29"/>
    </location>
</feature>
<keyword evidence="2 6" id="KW-0812">Transmembrane</keyword>
<feature type="transmembrane region" description="Helical" evidence="6">
    <location>
        <begin position="374"/>
        <end position="396"/>
    </location>
</feature>
<gene>
    <name evidence="8" type="primary">LOC118279293</name>
</gene>
<dbReference type="Pfam" id="PF01027">
    <property type="entry name" value="Bax1-I"/>
    <property type="match status" value="1"/>
</dbReference>
<keyword evidence="7" id="KW-1185">Reference proteome</keyword>
<dbReference type="Proteomes" id="UP000829999">
    <property type="component" value="Chromosome 14"/>
</dbReference>
<protein>
    <submittedName>
        <fullName evidence="8">Uncharacterized protein LOC118279293 isoform X1</fullName>
    </submittedName>
</protein>
<feature type="transmembrane region" description="Helical" evidence="6">
    <location>
        <begin position="223"/>
        <end position="246"/>
    </location>
</feature>
<dbReference type="OrthoDB" id="7933078at2759"/>
<feature type="transmembrane region" description="Helical" evidence="6">
    <location>
        <begin position="278"/>
        <end position="299"/>
    </location>
</feature>